<dbReference type="EMBL" id="HBFX01005057">
    <property type="protein sequence ID" value="CAD8948613.1"/>
    <property type="molecule type" value="Transcribed_RNA"/>
</dbReference>
<evidence type="ECO:0000256" key="4">
    <source>
        <dbReference type="ARBA" id="ARBA00022989"/>
    </source>
</evidence>
<evidence type="ECO:0000256" key="6">
    <source>
        <dbReference type="SAM" id="MobiDB-lite"/>
    </source>
</evidence>
<dbReference type="InterPro" id="IPR021149">
    <property type="entry name" value="OligosaccharylTrfase_OST3/OST6"/>
</dbReference>
<proteinExistence type="inferred from homology"/>
<feature type="region of interest" description="Disordered" evidence="6">
    <location>
        <begin position="1"/>
        <end position="25"/>
    </location>
</feature>
<name>A0A6U4KFW6_HEMAN</name>
<evidence type="ECO:0000256" key="1">
    <source>
        <dbReference type="ARBA" id="ARBA00004141"/>
    </source>
</evidence>
<gene>
    <name evidence="8" type="ORF">HAND00432_LOCUS3131</name>
</gene>
<sequence>MPPPKALQKQLQEQKKGGDAAEQPHGGGALRGLGSVLCAPFGVLRCPNMKLRISLGTSDSSGLSFSPFLLLFALYFLIISGAVYVVINQPPSMGTDRDPKTGGLRHVAFMGGRINGQYIMEGLSAGLAMALGGAGFVMLDRANDKHVTIVNNRMMLTISGMISILSSLGLCQLFVRIKIPNYLL</sequence>
<feature type="compositionally biased region" description="Low complexity" evidence="6">
    <location>
        <begin position="1"/>
        <end position="11"/>
    </location>
</feature>
<comment type="similarity">
    <text evidence="2">Belongs to the OSTC family.</text>
</comment>
<organism evidence="8">
    <name type="scientific">Hemiselmis andersenii</name>
    <name type="common">Cryptophyte alga</name>
    <dbReference type="NCBI Taxonomy" id="464988"/>
    <lineage>
        <taxon>Eukaryota</taxon>
        <taxon>Cryptophyceae</taxon>
        <taxon>Cryptomonadales</taxon>
        <taxon>Hemiselmidaceae</taxon>
        <taxon>Hemiselmis</taxon>
    </lineage>
</organism>
<dbReference type="InterPro" id="IPR042416">
    <property type="entry name" value="OSTC"/>
</dbReference>
<keyword evidence="3 7" id="KW-0812">Transmembrane</keyword>
<accession>A0A6U4KFW6</accession>
<evidence type="ECO:0000256" key="7">
    <source>
        <dbReference type="SAM" id="Phobius"/>
    </source>
</evidence>
<dbReference type="PANTHER" id="PTHR13160">
    <property type="entry name" value="OLIGOSACCHARYLTRANSFERASE COMPLEX SUBUNIT OSTC"/>
    <property type="match status" value="1"/>
</dbReference>
<comment type="subcellular location">
    <subcellularLocation>
        <location evidence="1">Membrane</location>
        <topology evidence="1">Multi-pass membrane protein</topology>
    </subcellularLocation>
</comment>
<evidence type="ECO:0008006" key="9">
    <source>
        <dbReference type="Google" id="ProtNLM"/>
    </source>
</evidence>
<feature type="transmembrane region" description="Helical" evidence="7">
    <location>
        <begin position="68"/>
        <end position="87"/>
    </location>
</feature>
<evidence type="ECO:0000256" key="2">
    <source>
        <dbReference type="ARBA" id="ARBA00009376"/>
    </source>
</evidence>
<evidence type="ECO:0000313" key="8">
    <source>
        <dbReference type="EMBL" id="CAD8948613.1"/>
    </source>
</evidence>
<keyword evidence="5 7" id="KW-0472">Membrane</keyword>
<reference evidence="8" key="1">
    <citation type="submission" date="2021-01" db="EMBL/GenBank/DDBJ databases">
        <authorList>
            <person name="Corre E."/>
            <person name="Pelletier E."/>
            <person name="Niang G."/>
            <person name="Scheremetjew M."/>
            <person name="Finn R."/>
            <person name="Kale V."/>
            <person name="Holt S."/>
            <person name="Cochrane G."/>
            <person name="Meng A."/>
            <person name="Brown T."/>
            <person name="Cohen L."/>
        </authorList>
    </citation>
    <scope>NUCLEOTIDE SEQUENCE</scope>
    <source>
        <strain evidence="8">CCMP644</strain>
    </source>
</reference>
<evidence type="ECO:0000256" key="5">
    <source>
        <dbReference type="ARBA" id="ARBA00023136"/>
    </source>
</evidence>
<dbReference type="AlphaFoldDB" id="A0A6U4KFW6"/>
<protein>
    <recommendedName>
        <fullName evidence="9">Oligosaccharyltransferase complex subunit</fullName>
    </recommendedName>
</protein>
<feature type="transmembrane region" description="Helical" evidence="7">
    <location>
        <begin position="118"/>
        <end position="139"/>
    </location>
</feature>
<dbReference type="PANTHER" id="PTHR13160:SF4">
    <property type="entry name" value="OLIGOSACCHARYLTRANSFERASE COMPLEX SUBUNIT OSTC"/>
    <property type="match status" value="1"/>
</dbReference>
<dbReference type="GO" id="GO:0008250">
    <property type="term" value="C:oligosaccharyltransferase complex"/>
    <property type="evidence" value="ECO:0007669"/>
    <property type="project" value="InterPro"/>
</dbReference>
<keyword evidence="4 7" id="KW-1133">Transmembrane helix</keyword>
<evidence type="ECO:0000256" key="3">
    <source>
        <dbReference type="ARBA" id="ARBA00022692"/>
    </source>
</evidence>
<dbReference type="Pfam" id="PF04756">
    <property type="entry name" value="OST3_OST6"/>
    <property type="match status" value="1"/>
</dbReference>
<feature type="transmembrane region" description="Helical" evidence="7">
    <location>
        <begin position="154"/>
        <end position="175"/>
    </location>
</feature>